<sequence>MRARMSHPLTYMEYLKEEAKRAFQNERYHLALQKYEEALQIYLAPKFGFPRHGRDLAQLFSNMANVFIKIRSHEKATQASVASINADPQWIKGYYFLAVALKSKQEYFRALQALLDGLRICTFDDDCLSDVVAELFSVTEDAQNNRSQAMTHYKTVMKELEDMSFQGQVWEKIVSRMSKRGLWKALYILVCTPDSFSNCHCLPLGLNLPQVSLEKLFKVGKPQDLWIHTLSCALIFFGAKVSTIGPFPAHTVLPFAIKSRDFFVLKTVFDTTTTSINLQNKCGETLMHIVAKTKYDVNDIQTEDVRMLLNLHADPCIADIHGKLPKEYLGKNIEALKLIERYLKQASMRKQQPTDTNSQKSATHYADVDARKHHGTTAGAWKPQATSTNAHRPEATSTNARKPQAAGANARKMQAAGADARKMQAAGADARKMQATDAWKSQATAADARKSQAAGANAPKPQVPEKMHPVEVTSEKSTTPNTHKQEEVLEKSGTRQISEQVDPLTEALQRFASVSKRKKKPTKLIDHQDVLPFLTYVAQYEGMTVICYINIYFNYDNMKPVQQLRGVEHWGYVHAICECLQLWRNSGKGLKQKRAYLGSLSWLLYVASLA</sequence>
<reference evidence="2" key="1">
    <citation type="submission" date="2025-08" db="UniProtKB">
        <authorList>
            <consortium name="Ensembl"/>
        </authorList>
    </citation>
    <scope>IDENTIFICATION</scope>
</reference>
<dbReference type="InterPro" id="IPR052769">
    <property type="entry name" value="TPR_domain_protein"/>
</dbReference>
<reference evidence="2" key="2">
    <citation type="submission" date="2025-09" db="UniProtKB">
        <authorList>
            <consortium name="Ensembl"/>
        </authorList>
    </citation>
    <scope>IDENTIFICATION</scope>
</reference>
<dbReference type="AlphaFoldDB" id="A0A8C4Q3Y0"/>
<evidence type="ECO:0000313" key="2">
    <source>
        <dbReference type="Ensembl" id="ENSEBUP00000009650.1"/>
    </source>
</evidence>
<dbReference type="PANTHER" id="PTHR46014">
    <property type="entry name" value="TETRATRICOPEPTIDE REPEAT PROTEIN 1"/>
    <property type="match status" value="1"/>
</dbReference>
<name>A0A8C4Q3Y0_EPTBU</name>
<feature type="compositionally biased region" description="Polar residues" evidence="1">
    <location>
        <begin position="384"/>
        <end position="401"/>
    </location>
</feature>
<keyword evidence="3" id="KW-1185">Reference proteome</keyword>
<dbReference type="Gene3D" id="1.25.40.10">
    <property type="entry name" value="Tetratricopeptide repeat domain"/>
    <property type="match status" value="1"/>
</dbReference>
<dbReference type="GeneTree" id="ENSGT00940000169141"/>
<organism evidence="2 3">
    <name type="scientific">Eptatretus burgeri</name>
    <name type="common">Inshore hagfish</name>
    <dbReference type="NCBI Taxonomy" id="7764"/>
    <lineage>
        <taxon>Eukaryota</taxon>
        <taxon>Metazoa</taxon>
        <taxon>Chordata</taxon>
        <taxon>Craniata</taxon>
        <taxon>Vertebrata</taxon>
        <taxon>Cyclostomata</taxon>
        <taxon>Myxini</taxon>
        <taxon>Myxiniformes</taxon>
        <taxon>Myxinidae</taxon>
        <taxon>Eptatretinae</taxon>
        <taxon>Eptatretus</taxon>
    </lineage>
</organism>
<dbReference type="SUPFAM" id="SSF48403">
    <property type="entry name" value="Ankyrin repeat"/>
    <property type="match status" value="1"/>
</dbReference>
<proteinExistence type="predicted"/>
<dbReference type="InterPro" id="IPR036770">
    <property type="entry name" value="Ankyrin_rpt-contain_sf"/>
</dbReference>
<dbReference type="SUPFAM" id="SSF48452">
    <property type="entry name" value="TPR-like"/>
    <property type="match status" value="1"/>
</dbReference>
<evidence type="ECO:0000256" key="1">
    <source>
        <dbReference type="SAM" id="MobiDB-lite"/>
    </source>
</evidence>
<protein>
    <submittedName>
        <fullName evidence="2">Uncharacterized protein</fullName>
    </submittedName>
</protein>
<accession>A0A8C4Q3Y0</accession>
<dbReference type="OMA" id="VICYINI"/>
<feature type="region of interest" description="Disordered" evidence="1">
    <location>
        <begin position="373"/>
        <end position="497"/>
    </location>
</feature>
<dbReference type="Ensembl" id="ENSEBUT00000010178.1">
    <property type="protein sequence ID" value="ENSEBUP00000009650.1"/>
    <property type="gene ID" value="ENSEBUG00000006198.1"/>
</dbReference>
<dbReference type="Gene3D" id="1.25.40.20">
    <property type="entry name" value="Ankyrin repeat-containing domain"/>
    <property type="match status" value="1"/>
</dbReference>
<evidence type="ECO:0000313" key="3">
    <source>
        <dbReference type="Proteomes" id="UP000694388"/>
    </source>
</evidence>
<dbReference type="Proteomes" id="UP000694388">
    <property type="component" value="Unplaced"/>
</dbReference>
<dbReference type="InterPro" id="IPR011990">
    <property type="entry name" value="TPR-like_helical_dom_sf"/>
</dbReference>
<dbReference type="PANTHER" id="PTHR46014:SF1">
    <property type="entry name" value="TETRATRICOPEPTIDE REPEAT PROTEIN 1"/>
    <property type="match status" value="1"/>
</dbReference>
<feature type="compositionally biased region" description="Basic and acidic residues" evidence="1">
    <location>
        <begin position="483"/>
        <end position="493"/>
    </location>
</feature>